<dbReference type="EMBL" id="QEQK01000006">
    <property type="protein sequence ID" value="PWN56220.1"/>
    <property type="molecule type" value="Genomic_DNA"/>
</dbReference>
<evidence type="ECO:0000313" key="4">
    <source>
        <dbReference type="Proteomes" id="UP000251800"/>
    </source>
</evidence>
<name>A0A363ULC0_9GAMM</name>
<feature type="compositionally biased region" description="Gly residues" evidence="2">
    <location>
        <begin position="371"/>
        <end position="381"/>
    </location>
</feature>
<dbReference type="RefSeq" id="WP_109719991.1">
    <property type="nucleotide sequence ID" value="NZ_QEQK01000006.1"/>
</dbReference>
<dbReference type="Proteomes" id="UP000251800">
    <property type="component" value="Unassembled WGS sequence"/>
</dbReference>
<feature type="coiled-coil region" evidence="1">
    <location>
        <begin position="438"/>
        <end position="482"/>
    </location>
</feature>
<evidence type="ECO:0000256" key="2">
    <source>
        <dbReference type="SAM" id="MobiDB-lite"/>
    </source>
</evidence>
<evidence type="ECO:0000256" key="1">
    <source>
        <dbReference type="SAM" id="Coils"/>
    </source>
</evidence>
<proteinExistence type="predicted"/>
<accession>A0A363ULC0</accession>
<gene>
    <name evidence="3" type="ORF">DEH80_08075</name>
</gene>
<dbReference type="AlphaFoldDB" id="A0A363ULC0"/>
<evidence type="ECO:0008006" key="5">
    <source>
        <dbReference type="Google" id="ProtNLM"/>
    </source>
</evidence>
<comment type="caution">
    <text evidence="3">The sequence shown here is derived from an EMBL/GenBank/DDBJ whole genome shotgun (WGS) entry which is preliminary data.</text>
</comment>
<keyword evidence="1" id="KW-0175">Coiled coil</keyword>
<evidence type="ECO:0000313" key="3">
    <source>
        <dbReference type="EMBL" id="PWN56220.1"/>
    </source>
</evidence>
<feature type="region of interest" description="Disordered" evidence="2">
    <location>
        <begin position="362"/>
        <end position="391"/>
    </location>
</feature>
<protein>
    <recommendedName>
        <fullName evidence="5">Bacteriophage tail tape measure C-terminal domain-containing protein</fullName>
    </recommendedName>
</protein>
<organism evidence="3 4">
    <name type="scientific">Abyssibacter profundi</name>
    <dbReference type="NCBI Taxonomy" id="2182787"/>
    <lineage>
        <taxon>Bacteria</taxon>
        <taxon>Pseudomonadati</taxon>
        <taxon>Pseudomonadota</taxon>
        <taxon>Gammaproteobacteria</taxon>
        <taxon>Chromatiales</taxon>
        <taxon>Oceanococcaceae</taxon>
        <taxon>Abyssibacter</taxon>
    </lineage>
</organism>
<sequence length="734" mass="78693">MNRGTDYIVRILGDAKGLEAARRKVTGQFQRMREDGARTFTSLRQNIFSVRGALFGLAGAFSFSAIAAGARQAASDLQEVRRSADSLGTSVERIQELNFIFQRLLLDTDDVGDALNTLADRGLDAQSGMQSFIDDFRLIGIEVEDLRDKDPAQLFELFVDRIGRMEDPTRRNAAVVRILGDDLGRKLLPFLIQGAEGFEDLRRQAHEAGAVLGEQAIDDATEAAQAFRGLSEVFTATLNRAVADNAEGFRDLANTLNSPGVQTGLKGMVGFLSTIAGWLVKITKLAGNLGTNLGESIAAAISGDVTQSVEQIDKQIAKIRARLGSNTRFYYRGAPAPISDGQRHDLEAQLAELQRLRQQLVEAEERARSEGSGGGGPGASGNGRLVGTADSSNDSTQAIQAIIDRLREQVATTGEAAQATEIYRLEKLGASDATLRLARDLLTQRESQKAAAEAAEAERQAQADAEEALRMRNEAIAELRAENISLIAAMEEEIALQHLGNRERAQAIAVRRLNVEATAEEIAQIRELAGELYDLHERADETAEGMSEYFREAARGIQRSLADFLFDPFEEGLDGLVASFAETIQRMLAEAAAAQLARALFGDGFAAGGDLGGWVGQGLSYLAGGAGTSAGTGHTGGIIGGAGPRKQASPLAWAGAPRMHRGGLLGLAPDEVPFIGLKGERVLSREETRQYERGGTVVVNAPITTPDPQAFRRSSQQVEAAIGAAVSRAVRRNR</sequence>
<reference evidence="3 4" key="1">
    <citation type="submission" date="2018-05" db="EMBL/GenBank/DDBJ databases">
        <title>Abyssibacter profundi OUC007T gen. nov., sp. nov, a marine bacterium isolated from seawater of the Mariana Trench.</title>
        <authorList>
            <person name="Zhou S."/>
        </authorList>
    </citation>
    <scope>NUCLEOTIDE SEQUENCE [LARGE SCALE GENOMIC DNA]</scope>
    <source>
        <strain evidence="3 4">OUC007</strain>
    </source>
</reference>
<keyword evidence="4" id="KW-1185">Reference proteome</keyword>
<dbReference type="OrthoDB" id="6174294at2"/>